<evidence type="ECO:0000256" key="1">
    <source>
        <dbReference type="SAM" id="MobiDB-lite"/>
    </source>
</evidence>
<comment type="caution">
    <text evidence="3">The sequence shown here is derived from an EMBL/GenBank/DDBJ whole genome shotgun (WGS) entry which is preliminary data.</text>
</comment>
<keyword evidence="2" id="KW-0812">Transmembrane</keyword>
<dbReference type="EMBL" id="JAHRHY010000021">
    <property type="protein sequence ID" value="KAG9061946.1"/>
    <property type="molecule type" value="Genomic_DNA"/>
</dbReference>
<gene>
    <name evidence="3" type="ORF">KI688_006663</name>
</gene>
<protein>
    <submittedName>
        <fullName evidence="3">Uncharacterized protein</fullName>
    </submittedName>
</protein>
<keyword evidence="4" id="KW-1185">Reference proteome</keyword>
<name>A0A9P8BNL3_9FUNG</name>
<organism evidence="3 4">
    <name type="scientific">Linnemannia hyalina</name>
    <dbReference type="NCBI Taxonomy" id="64524"/>
    <lineage>
        <taxon>Eukaryota</taxon>
        <taxon>Fungi</taxon>
        <taxon>Fungi incertae sedis</taxon>
        <taxon>Mucoromycota</taxon>
        <taxon>Mortierellomycotina</taxon>
        <taxon>Mortierellomycetes</taxon>
        <taxon>Mortierellales</taxon>
        <taxon>Mortierellaceae</taxon>
        <taxon>Linnemannia</taxon>
    </lineage>
</organism>
<feature type="transmembrane region" description="Helical" evidence="2">
    <location>
        <begin position="174"/>
        <end position="196"/>
    </location>
</feature>
<keyword evidence="2" id="KW-0472">Membrane</keyword>
<feature type="region of interest" description="Disordered" evidence="1">
    <location>
        <begin position="277"/>
        <end position="307"/>
    </location>
</feature>
<keyword evidence="2" id="KW-1133">Transmembrane helix</keyword>
<dbReference type="Proteomes" id="UP000707451">
    <property type="component" value="Unassembled WGS sequence"/>
</dbReference>
<proteinExistence type="predicted"/>
<dbReference type="AlphaFoldDB" id="A0A9P8BNL3"/>
<accession>A0A9P8BNL3</accession>
<dbReference type="OrthoDB" id="2253354at2759"/>
<feature type="region of interest" description="Disordered" evidence="1">
    <location>
        <begin position="120"/>
        <end position="167"/>
    </location>
</feature>
<reference evidence="3" key="1">
    <citation type="submission" date="2021-06" db="EMBL/GenBank/DDBJ databases">
        <title>Genome Sequence of Mortierella hyaline Strain SCG-10, a Cold-Adapted, Nitrate-Reducing Fungus Isolated from Soil in Minnesota, USA.</title>
        <authorList>
            <person name="Aldossari N."/>
        </authorList>
    </citation>
    <scope>NUCLEOTIDE SEQUENCE</scope>
    <source>
        <strain evidence="3">SCG-10</strain>
    </source>
</reference>
<evidence type="ECO:0000313" key="4">
    <source>
        <dbReference type="Proteomes" id="UP000707451"/>
    </source>
</evidence>
<feature type="compositionally biased region" description="Pro residues" evidence="1">
    <location>
        <begin position="279"/>
        <end position="300"/>
    </location>
</feature>
<sequence length="307" mass="34055">MATSASRQIARISRHLLASTRPATPATATTTNTFTLLPRRQLTLSTAAWNKNDRPIDQPSTRINSLNLNLEAPPVVPQSEDSIKSIDQVMREIQREAELKAANANSQYPNILDPLEASRAGTGVAPETDSQHQHGHQHQQSSEYADANASAYESSSSGPGGVPPPRPPKKPSRFWIYMYHILYWSALGSIPVHLLLTKGEAKDLKASQEWKISVLTDMRDKLRRGESVEEEEALLTVGHDRSKREEQVDEKYFEDLLVSAEKQDFIFSKDKDIDVVVPTPTPAPTPVPEAPVVPRKPAPPKSEKSYL</sequence>
<evidence type="ECO:0000256" key="2">
    <source>
        <dbReference type="SAM" id="Phobius"/>
    </source>
</evidence>
<evidence type="ECO:0000313" key="3">
    <source>
        <dbReference type="EMBL" id="KAG9061946.1"/>
    </source>
</evidence>